<evidence type="ECO:0000256" key="3">
    <source>
        <dbReference type="ARBA" id="ARBA00023125"/>
    </source>
</evidence>
<dbReference type="PROSITE" id="PS50811">
    <property type="entry name" value="WRKY"/>
    <property type="match status" value="1"/>
</dbReference>
<dbReference type="Pfam" id="PF03106">
    <property type="entry name" value="WRKY"/>
    <property type="match status" value="1"/>
</dbReference>
<dbReference type="SUPFAM" id="SSF118290">
    <property type="entry name" value="WRKY DNA-binding domain"/>
    <property type="match status" value="1"/>
</dbReference>
<keyword evidence="2" id="KW-0805">Transcription regulation</keyword>
<dbReference type="PANTHER" id="PTHR31221:SF261">
    <property type="entry name" value="OS03G0657400 PROTEIN"/>
    <property type="match status" value="1"/>
</dbReference>
<feature type="region of interest" description="Disordered" evidence="6">
    <location>
        <begin position="1"/>
        <end position="20"/>
    </location>
</feature>
<reference evidence="8" key="1">
    <citation type="submission" date="2022-02" db="EMBL/GenBank/DDBJ databases">
        <authorList>
            <person name="Henning P.M."/>
            <person name="McCubbin A.G."/>
            <person name="Shore J.S."/>
        </authorList>
    </citation>
    <scope>NUCLEOTIDE SEQUENCE</scope>
    <source>
        <strain evidence="8">F60SS</strain>
        <tissue evidence="8">Leaves</tissue>
    </source>
</reference>
<keyword evidence="9" id="KW-1185">Reference proteome</keyword>
<reference evidence="8" key="2">
    <citation type="journal article" date="2023" name="Plants (Basel)">
        <title>Annotation of the Turnera subulata (Passifloraceae) Draft Genome Reveals the S-Locus Evolved after the Divergence of Turneroideae from Passifloroideae in a Stepwise Manner.</title>
        <authorList>
            <person name="Henning P.M."/>
            <person name="Roalson E.H."/>
            <person name="Mir W."/>
            <person name="McCubbin A.G."/>
            <person name="Shore J.S."/>
        </authorList>
    </citation>
    <scope>NUCLEOTIDE SEQUENCE</scope>
    <source>
        <strain evidence="8">F60SS</strain>
    </source>
</reference>
<feature type="compositionally biased region" description="Basic and acidic residues" evidence="6">
    <location>
        <begin position="7"/>
        <end position="19"/>
    </location>
</feature>
<dbReference type="GO" id="GO:0043565">
    <property type="term" value="F:sequence-specific DNA binding"/>
    <property type="evidence" value="ECO:0007669"/>
    <property type="project" value="InterPro"/>
</dbReference>
<keyword evidence="5" id="KW-0539">Nucleus</keyword>
<organism evidence="8 9">
    <name type="scientific">Turnera subulata</name>
    <dbReference type="NCBI Taxonomy" id="218843"/>
    <lineage>
        <taxon>Eukaryota</taxon>
        <taxon>Viridiplantae</taxon>
        <taxon>Streptophyta</taxon>
        <taxon>Embryophyta</taxon>
        <taxon>Tracheophyta</taxon>
        <taxon>Spermatophyta</taxon>
        <taxon>Magnoliopsida</taxon>
        <taxon>eudicotyledons</taxon>
        <taxon>Gunneridae</taxon>
        <taxon>Pentapetalae</taxon>
        <taxon>rosids</taxon>
        <taxon>fabids</taxon>
        <taxon>Malpighiales</taxon>
        <taxon>Passifloraceae</taxon>
        <taxon>Turnera</taxon>
    </lineage>
</organism>
<keyword evidence="4" id="KW-0804">Transcription</keyword>
<protein>
    <recommendedName>
        <fullName evidence="7">WRKY domain-containing protein</fullName>
    </recommendedName>
</protein>
<dbReference type="AlphaFoldDB" id="A0A9Q0JH20"/>
<gene>
    <name evidence="8" type="ORF">Tsubulata_018731</name>
</gene>
<dbReference type="Proteomes" id="UP001141552">
    <property type="component" value="Unassembled WGS sequence"/>
</dbReference>
<dbReference type="InterPro" id="IPR044810">
    <property type="entry name" value="WRKY_plant"/>
</dbReference>
<proteinExistence type="predicted"/>
<dbReference type="PANTHER" id="PTHR31221">
    <property type="entry name" value="WRKY TRANSCRIPTION FACTOR PROTEIN 1-RELATED"/>
    <property type="match status" value="1"/>
</dbReference>
<accession>A0A9Q0JH20</accession>
<comment type="caution">
    <text evidence="8">The sequence shown here is derived from an EMBL/GenBank/DDBJ whole genome shotgun (WGS) entry which is preliminary data.</text>
</comment>
<keyword evidence="3" id="KW-0238">DNA-binding</keyword>
<evidence type="ECO:0000256" key="4">
    <source>
        <dbReference type="ARBA" id="ARBA00023163"/>
    </source>
</evidence>
<evidence type="ECO:0000256" key="1">
    <source>
        <dbReference type="ARBA" id="ARBA00004123"/>
    </source>
</evidence>
<evidence type="ECO:0000256" key="5">
    <source>
        <dbReference type="ARBA" id="ARBA00023242"/>
    </source>
</evidence>
<feature type="compositionally biased region" description="Polar residues" evidence="6">
    <location>
        <begin position="94"/>
        <end position="121"/>
    </location>
</feature>
<dbReference type="GO" id="GO:0005634">
    <property type="term" value="C:nucleus"/>
    <property type="evidence" value="ECO:0007669"/>
    <property type="project" value="UniProtKB-SubCell"/>
</dbReference>
<dbReference type="InterPro" id="IPR003657">
    <property type="entry name" value="WRKY_dom"/>
</dbReference>
<evidence type="ECO:0000256" key="6">
    <source>
        <dbReference type="SAM" id="MobiDB-lite"/>
    </source>
</evidence>
<comment type="subcellular location">
    <subcellularLocation>
        <location evidence="1">Nucleus</location>
    </subcellularLocation>
</comment>
<dbReference type="OrthoDB" id="2020099at2759"/>
<dbReference type="SMART" id="SM00774">
    <property type="entry name" value="WRKY"/>
    <property type="match status" value="1"/>
</dbReference>
<dbReference type="GO" id="GO:0003700">
    <property type="term" value="F:DNA-binding transcription factor activity"/>
    <property type="evidence" value="ECO:0007669"/>
    <property type="project" value="InterPro"/>
</dbReference>
<name>A0A9Q0JH20_9ROSI</name>
<feature type="compositionally biased region" description="Low complexity" evidence="6">
    <location>
        <begin position="84"/>
        <end position="93"/>
    </location>
</feature>
<sequence>MSDNEEENKREERDVDRAAGHRLVLPDDGYEWRKYGQKFIQNIGKFRSYFRCHRQNCKAKKRVEWSSRSEADDVRVVYERVHSHPSSQAESSSGNQYNLYTQVFGNQPPSISPQPRTNPSS</sequence>
<dbReference type="Gene3D" id="2.20.25.80">
    <property type="entry name" value="WRKY domain"/>
    <property type="match status" value="1"/>
</dbReference>
<dbReference type="InterPro" id="IPR036576">
    <property type="entry name" value="WRKY_dom_sf"/>
</dbReference>
<evidence type="ECO:0000313" key="9">
    <source>
        <dbReference type="Proteomes" id="UP001141552"/>
    </source>
</evidence>
<dbReference type="EMBL" id="JAKUCV010002932">
    <property type="protein sequence ID" value="KAJ4840842.1"/>
    <property type="molecule type" value="Genomic_DNA"/>
</dbReference>
<feature type="domain" description="WRKY" evidence="7">
    <location>
        <begin position="21"/>
        <end position="87"/>
    </location>
</feature>
<feature type="region of interest" description="Disordered" evidence="6">
    <location>
        <begin position="81"/>
        <end position="121"/>
    </location>
</feature>
<evidence type="ECO:0000256" key="2">
    <source>
        <dbReference type="ARBA" id="ARBA00023015"/>
    </source>
</evidence>
<evidence type="ECO:0000259" key="7">
    <source>
        <dbReference type="PROSITE" id="PS50811"/>
    </source>
</evidence>
<evidence type="ECO:0000313" key="8">
    <source>
        <dbReference type="EMBL" id="KAJ4840842.1"/>
    </source>
</evidence>